<feature type="coiled-coil region" evidence="1">
    <location>
        <begin position="260"/>
        <end position="315"/>
    </location>
</feature>
<dbReference type="InterPro" id="IPR043424">
    <property type="entry name" value="BLT-like"/>
</dbReference>
<dbReference type="EMBL" id="JAJAGQ010000005">
    <property type="protein sequence ID" value="KAJ8563455.1"/>
    <property type="molecule type" value="Genomic_DNA"/>
</dbReference>
<dbReference type="AlphaFoldDB" id="A0A9Q1MM02"/>
<dbReference type="OrthoDB" id="691984at2759"/>
<dbReference type="PANTHER" id="PTHR31071:SF47">
    <property type="entry name" value="INTRACELLULAR PROTEIN TRANSPORT PROTEIN USO1-LIKE"/>
    <property type="match status" value="1"/>
</dbReference>
<name>A0A9Q1MM02_9SOLA</name>
<proteinExistence type="predicted"/>
<organism evidence="3 4">
    <name type="scientific">Anisodus acutangulus</name>
    <dbReference type="NCBI Taxonomy" id="402998"/>
    <lineage>
        <taxon>Eukaryota</taxon>
        <taxon>Viridiplantae</taxon>
        <taxon>Streptophyta</taxon>
        <taxon>Embryophyta</taxon>
        <taxon>Tracheophyta</taxon>
        <taxon>Spermatophyta</taxon>
        <taxon>Magnoliopsida</taxon>
        <taxon>eudicotyledons</taxon>
        <taxon>Gunneridae</taxon>
        <taxon>Pentapetalae</taxon>
        <taxon>asterids</taxon>
        <taxon>lamiids</taxon>
        <taxon>Solanales</taxon>
        <taxon>Solanaceae</taxon>
        <taxon>Solanoideae</taxon>
        <taxon>Hyoscyameae</taxon>
        <taxon>Anisodus</taxon>
    </lineage>
</organism>
<feature type="compositionally biased region" description="Acidic residues" evidence="2">
    <location>
        <begin position="400"/>
        <end position="415"/>
    </location>
</feature>
<reference evidence="4" key="1">
    <citation type="journal article" date="2023" name="Proc. Natl. Acad. Sci. U.S.A.">
        <title>Genomic and structural basis for evolution of tropane alkaloid biosynthesis.</title>
        <authorList>
            <person name="Wanga Y.-J."/>
            <person name="Taina T."/>
            <person name="Yua J.-Y."/>
            <person name="Lia J."/>
            <person name="Xua B."/>
            <person name="Chenc J."/>
            <person name="D'Auriad J.C."/>
            <person name="Huanga J.-P."/>
            <person name="Huanga S.-X."/>
        </authorList>
    </citation>
    <scope>NUCLEOTIDE SEQUENCE [LARGE SCALE GENOMIC DNA]</scope>
    <source>
        <strain evidence="4">cv. KIB-2019</strain>
    </source>
</reference>
<dbReference type="Proteomes" id="UP001152561">
    <property type="component" value="Unassembled WGS sequence"/>
</dbReference>
<gene>
    <name evidence="3" type="ORF">K7X08_031907</name>
</gene>
<evidence type="ECO:0000256" key="2">
    <source>
        <dbReference type="SAM" id="MobiDB-lite"/>
    </source>
</evidence>
<feature type="compositionally biased region" description="Basic and acidic residues" evidence="2">
    <location>
        <begin position="390"/>
        <end position="399"/>
    </location>
</feature>
<feature type="region of interest" description="Disordered" evidence="2">
    <location>
        <begin position="539"/>
        <end position="559"/>
    </location>
</feature>
<accession>A0A9Q1MM02</accession>
<protein>
    <submittedName>
        <fullName evidence="3">Uncharacterized protein</fullName>
    </submittedName>
</protein>
<sequence>MSSSRSPSLQSVNYSCQYMQTKGSDKVKNSSVSARKMAATLWETNGVSTTKVKDLKEMSEVEMDRKERVSKSSKLGSVALQFSDPFHGSVSERMEQSKVGSHRRRKYMKADLSHQNGCSMEPDQIQDHGQTLRRHQLKDVCHGLTTCKELLQVLSRVWNLKEQKSTCSSLFSAINTELDWLCDQVSELIHEHGHNDSEVDILLKKFEEEKMAWKIKEKDKIHTAITSVAREAKIEKKLRKQTERLNKKLGRELADTKASLSKAVKELEGERRDREILEKVCDELARGLGEDRAEMEELKRQAAKIREEVEMEQKMLQLADVIREERVQMKLSEAKYHFEEKNAVVDILRNELEAYLRSKKGQERGGDSPNYEKIDELERHLRKTLTSTHHYKDKEKADEEVLNTEEDGEEGDSSDSDLCSIELNMGDNSKSHQWCTTLQNDPNRSLISDNNKGMRSIVETRQSISLERETSDGIEWEFCVGEKENMNSVGRGISNFYNNGGTQDISSQAWKKDHGDEMERYKMIKDFCDHIVSASRIMSSQGVSSPTNNWSQQKLSSNDPNKVKVRALPSCREKLEGIPELITLSCRELLE</sequence>
<evidence type="ECO:0000313" key="3">
    <source>
        <dbReference type="EMBL" id="KAJ8563455.1"/>
    </source>
</evidence>
<evidence type="ECO:0000313" key="4">
    <source>
        <dbReference type="Proteomes" id="UP001152561"/>
    </source>
</evidence>
<keyword evidence="1" id="KW-0175">Coiled coil</keyword>
<comment type="caution">
    <text evidence="3">The sequence shown here is derived from an EMBL/GenBank/DDBJ whole genome shotgun (WGS) entry which is preliminary data.</text>
</comment>
<keyword evidence="4" id="KW-1185">Reference proteome</keyword>
<feature type="region of interest" description="Disordered" evidence="2">
    <location>
        <begin position="384"/>
        <end position="417"/>
    </location>
</feature>
<evidence type="ECO:0000256" key="1">
    <source>
        <dbReference type="SAM" id="Coils"/>
    </source>
</evidence>
<dbReference type="PANTHER" id="PTHR31071">
    <property type="entry name" value="GB|AAF24581.1"/>
    <property type="match status" value="1"/>
</dbReference>